<dbReference type="EMBL" id="JAVDQA010000005">
    <property type="protein sequence ID" value="MDR6301278.1"/>
    <property type="molecule type" value="Genomic_DNA"/>
</dbReference>
<evidence type="ECO:0000313" key="1">
    <source>
        <dbReference type="EMBL" id="MDR6301278.1"/>
    </source>
</evidence>
<dbReference type="RefSeq" id="WP_309728466.1">
    <property type="nucleotide sequence ID" value="NZ_JAVDQA010000005.1"/>
</dbReference>
<proteinExistence type="predicted"/>
<name>A0ABU1K6P9_9FLAO</name>
<dbReference type="Pfam" id="PF05742">
    <property type="entry name" value="TANGO2"/>
    <property type="match status" value="1"/>
</dbReference>
<keyword evidence="2" id="KW-1185">Reference proteome</keyword>
<sequence length="238" mass="27967">MCTITFIPLLKEEKGFVVTSNRDESANRKTLPPKVVEEKGVKLLYPKDEVAGGTWIGASGKKRLICLMNGAFKPHQRKESYTTSRGVVVKEFLLADDVLNKSESYNFEGIEPFTMIMIVWKAGLEVYELIWDETKVYFNKLENEPHIWSASMTYDEEMKKAREEWFKDFLEEKSTEVEDPDVMWDFHQNTKKEDKNLGLIIDRGLLKTTSITQLIYSENRVEMRYRDLLKNKDYKEYF</sequence>
<dbReference type="InterPro" id="IPR008551">
    <property type="entry name" value="TANGO2"/>
</dbReference>
<organism evidence="1 2">
    <name type="scientific">Mesonia maritima</name>
    <dbReference type="NCBI Taxonomy" id="1793873"/>
    <lineage>
        <taxon>Bacteria</taxon>
        <taxon>Pseudomonadati</taxon>
        <taxon>Bacteroidota</taxon>
        <taxon>Flavobacteriia</taxon>
        <taxon>Flavobacteriales</taxon>
        <taxon>Flavobacteriaceae</taxon>
        <taxon>Mesonia</taxon>
    </lineage>
</organism>
<gene>
    <name evidence="1" type="ORF">GGR31_001929</name>
</gene>
<accession>A0ABU1K6P9</accession>
<dbReference type="Proteomes" id="UP001257659">
    <property type="component" value="Unassembled WGS sequence"/>
</dbReference>
<evidence type="ECO:0008006" key="3">
    <source>
        <dbReference type="Google" id="ProtNLM"/>
    </source>
</evidence>
<dbReference type="PANTHER" id="PTHR17985">
    <property type="entry name" value="SER/THR-RICH PROTEIN T10 IN DGCR REGION"/>
    <property type="match status" value="1"/>
</dbReference>
<comment type="caution">
    <text evidence="1">The sequence shown here is derived from an EMBL/GenBank/DDBJ whole genome shotgun (WGS) entry which is preliminary data.</text>
</comment>
<protein>
    <recommendedName>
        <fullName evidence="3">Transport and Golgi organization protein 2</fullName>
    </recommendedName>
</protein>
<evidence type="ECO:0000313" key="2">
    <source>
        <dbReference type="Proteomes" id="UP001257659"/>
    </source>
</evidence>
<reference evidence="1 2" key="1">
    <citation type="submission" date="2023-07" db="EMBL/GenBank/DDBJ databases">
        <title>Genomic Encyclopedia of Type Strains, Phase IV (KMG-IV): sequencing the most valuable type-strain genomes for metagenomic binning, comparative biology and taxonomic classification.</title>
        <authorList>
            <person name="Goeker M."/>
        </authorList>
    </citation>
    <scope>NUCLEOTIDE SEQUENCE [LARGE SCALE GENOMIC DNA]</scope>
    <source>
        <strain evidence="1 2">DSM 102814</strain>
    </source>
</reference>
<dbReference type="PANTHER" id="PTHR17985:SF8">
    <property type="entry name" value="TRANSPORT AND GOLGI ORGANIZATION PROTEIN 2 HOMOLOG"/>
    <property type="match status" value="1"/>
</dbReference>